<dbReference type="AlphaFoldDB" id="A0A7W2FU32"/>
<proteinExistence type="predicted"/>
<name>A0A7W2FU32_9VIBR</name>
<protein>
    <submittedName>
        <fullName evidence="1">Uncharacterized protein</fullName>
    </submittedName>
</protein>
<comment type="caution">
    <text evidence="1">The sequence shown here is derived from an EMBL/GenBank/DDBJ whole genome shotgun (WGS) entry which is preliminary data.</text>
</comment>
<gene>
    <name evidence="1" type="ORF">H2O73_17755</name>
</gene>
<dbReference type="Proteomes" id="UP000571701">
    <property type="component" value="Unassembled WGS sequence"/>
</dbReference>
<evidence type="ECO:0000313" key="2">
    <source>
        <dbReference type="Proteomes" id="UP000571701"/>
    </source>
</evidence>
<dbReference type="EMBL" id="JACFYF010000016">
    <property type="protein sequence ID" value="MBA5764209.1"/>
    <property type="molecule type" value="Genomic_DNA"/>
</dbReference>
<organism evidence="1 2">
    <name type="scientific">Vibrio marinisediminis</name>
    <dbReference type="NCBI Taxonomy" id="2758441"/>
    <lineage>
        <taxon>Bacteria</taxon>
        <taxon>Pseudomonadati</taxon>
        <taxon>Pseudomonadota</taxon>
        <taxon>Gammaproteobacteria</taxon>
        <taxon>Vibrionales</taxon>
        <taxon>Vibrionaceae</taxon>
        <taxon>Vibrio</taxon>
    </lineage>
</organism>
<evidence type="ECO:0000313" key="1">
    <source>
        <dbReference type="EMBL" id="MBA5764209.1"/>
    </source>
</evidence>
<reference evidence="1 2" key="1">
    <citation type="submission" date="2020-07" db="EMBL/GenBank/DDBJ databases">
        <title>Vibrio marinisediminis sp. nov., isolated from marine sediment.</title>
        <authorList>
            <person name="Ji X."/>
        </authorList>
    </citation>
    <scope>NUCLEOTIDE SEQUENCE [LARGE SCALE GENOMIC DNA]</scope>
    <source>
        <strain evidence="1 2">404</strain>
    </source>
</reference>
<dbReference type="RefSeq" id="WP_182110270.1">
    <property type="nucleotide sequence ID" value="NZ_JACFYF010000016.1"/>
</dbReference>
<sequence length="97" mass="11189">MLAIQRKYCLSNRPNLHAQFEVNPTGRLEVEIIELHEHHSTEFGDLSFKSQGNTIEVCGEEQQVPWRCKLAVTDALELSSLVEEANEEYEVLMRDLM</sequence>
<accession>A0A7W2FU32</accession>
<keyword evidence="2" id="KW-1185">Reference proteome</keyword>